<evidence type="ECO:0000313" key="1">
    <source>
        <dbReference type="EMBL" id="KAK1853343.1"/>
    </source>
</evidence>
<reference evidence="1" key="1">
    <citation type="submission" date="2023-01" db="EMBL/GenBank/DDBJ databases">
        <title>Colletotrichum chrysophilum M932 genome sequence.</title>
        <authorList>
            <person name="Baroncelli R."/>
        </authorList>
    </citation>
    <scope>NUCLEOTIDE SEQUENCE</scope>
    <source>
        <strain evidence="1">M932</strain>
    </source>
</reference>
<comment type="caution">
    <text evidence="1">The sequence shown here is derived from an EMBL/GenBank/DDBJ whole genome shotgun (WGS) entry which is preliminary data.</text>
</comment>
<name>A0AAD9ARR4_9PEZI</name>
<dbReference type="Proteomes" id="UP001243330">
    <property type="component" value="Unassembled WGS sequence"/>
</dbReference>
<gene>
    <name evidence="1" type="ORF">CCHR01_03970</name>
</gene>
<organism evidence="1 2">
    <name type="scientific">Colletotrichum chrysophilum</name>
    <dbReference type="NCBI Taxonomy" id="1836956"/>
    <lineage>
        <taxon>Eukaryota</taxon>
        <taxon>Fungi</taxon>
        <taxon>Dikarya</taxon>
        <taxon>Ascomycota</taxon>
        <taxon>Pezizomycotina</taxon>
        <taxon>Sordariomycetes</taxon>
        <taxon>Hypocreomycetidae</taxon>
        <taxon>Glomerellales</taxon>
        <taxon>Glomerellaceae</taxon>
        <taxon>Colletotrichum</taxon>
        <taxon>Colletotrichum gloeosporioides species complex</taxon>
    </lineage>
</organism>
<dbReference type="EMBL" id="JAQOWY010000056">
    <property type="protein sequence ID" value="KAK1853343.1"/>
    <property type="molecule type" value="Genomic_DNA"/>
</dbReference>
<sequence>MKSMPLLEISRLSSPKLDLHCQSCSTLELAHLPRRTLGVPEMPCRSLTRWRTTPGPKLGVTRIFSFSTLGLLLDLFCASVDGFDYKMCLFVVVEM</sequence>
<accession>A0AAD9ARR4</accession>
<evidence type="ECO:0000313" key="2">
    <source>
        <dbReference type="Proteomes" id="UP001243330"/>
    </source>
</evidence>
<proteinExistence type="predicted"/>
<protein>
    <submittedName>
        <fullName evidence="1">Uncharacterized protein</fullName>
    </submittedName>
</protein>
<dbReference type="AlphaFoldDB" id="A0AAD9ARR4"/>
<keyword evidence="2" id="KW-1185">Reference proteome</keyword>